<dbReference type="InterPro" id="IPR003593">
    <property type="entry name" value="AAA+_ATPase"/>
</dbReference>
<organism evidence="12 13">
    <name type="scientific">Chlorella ohadii</name>
    <dbReference type="NCBI Taxonomy" id="2649997"/>
    <lineage>
        <taxon>Eukaryota</taxon>
        <taxon>Viridiplantae</taxon>
        <taxon>Chlorophyta</taxon>
        <taxon>core chlorophytes</taxon>
        <taxon>Trebouxiophyceae</taxon>
        <taxon>Chlorellales</taxon>
        <taxon>Chlorellaceae</taxon>
        <taxon>Chlorella clade</taxon>
        <taxon>Chlorella</taxon>
    </lineage>
</organism>
<feature type="region of interest" description="Disordered" evidence="8">
    <location>
        <begin position="699"/>
        <end position="741"/>
    </location>
</feature>
<dbReference type="InterPro" id="IPR036640">
    <property type="entry name" value="ABC1_TM_sf"/>
</dbReference>
<dbReference type="InterPro" id="IPR039421">
    <property type="entry name" value="Type_1_exporter"/>
</dbReference>
<dbReference type="Pfam" id="PF00664">
    <property type="entry name" value="ABC_membrane"/>
    <property type="match status" value="1"/>
</dbReference>
<evidence type="ECO:0000256" key="7">
    <source>
        <dbReference type="ARBA" id="ARBA00023136"/>
    </source>
</evidence>
<keyword evidence="7 9" id="KW-0472">Membrane</keyword>
<dbReference type="SUPFAM" id="SSF52540">
    <property type="entry name" value="P-loop containing nucleoside triphosphate hydrolases"/>
    <property type="match status" value="1"/>
</dbReference>
<dbReference type="CDD" id="cd18582">
    <property type="entry name" value="ABC_6TM_ATM1_ABCB7"/>
    <property type="match status" value="1"/>
</dbReference>
<comment type="caution">
    <text evidence="12">The sequence shown here is derived from an EMBL/GenBank/DDBJ whole genome shotgun (WGS) entry which is preliminary data.</text>
</comment>
<dbReference type="Gene3D" id="3.40.50.300">
    <property type="entry name" value="P-loop containing nucleotide triphosphate hydrolases"/>
    <property type="match status" value="2"/>
</dbReference>
<keyword evidence="2" id="KW-0813">Transport</keyword>
<dbReference type="InterPro" id="IPR017871">
    <property type="entry name" value="ABC_transporter-like_CS"/>
</dbReference>
<evidence type="ECO:0000313" key="12">
    <source>
        <dbReference type="EMBL" id="KAI7840549.1"/>
    </source>
</evidence>
<evidence type="ECO:0000256" key="5">
    <source>
        <dbReference type="ARBA" id="ARBA00022840"/>
    </source>
</evidence>
<evidence type="ECO:0000313" key="13">
    <source>
        <dbReference type="Proteomes" id="UP001205105"/>
    </source>
</evidence>
<dbReference type="Proteomes" id="UP001205105">
    <property type="component" value="Unassembled WGS sequence"/>
</dbReference>
<dbReference type="AlphaFoldDB" id="A0AAD5DQE0"/>
<feature type="transmembrane region" description="Helical" evidence="9">
    <location>
        <begin position="207"/>
        <end position="228"/>
    </location>
</feature>
<evidence type="ECO:0000256" key="6">
    <source>
        <dbReference type="ARBA" id="ARBA00022989"/>
    </source>
</evidence>
<dbReference type="InterPro" id="IPR003439">
    <property type="entry name" value="ABC_transporter-like_ATP-bd"/>
</dbReference>
<dbReference type="InterPro" id="IPR027417">
    <property type="entry name" value="P-loop_NTPase"/>
</dbReference>
<evidence type="ECO:0000256" key="9">
    <source>
        <dbReference type="SAM" id="Phobius"/>
    </source>
</evidence>
<dbReference type="PROSITE" id="PS50893">
    <property type="entry name" value="ABC_TRANSPORTER_2"/>
    <property type="match status" value="1"/>
</dbReference>
<dbReference type="PANTHER" id="PTHR24221">
    <property type="entry name" value="ATP-BINDING CASSETTE SUB-FAMILY B"/>
    <property type="match status" value="1"/>
</dbReference>
<dbReference type="Gene3D" id="1.20.1560.10">
    <property type="entry name" value="ABC transporter type 1, transmembrane domain"/>
    <property type="match status" value="1"/>
</dbReference>
<evidence type="ECO:0000256" key="1">
    <source>
        <dbReference type="ARBA" id="ARBA00004225"/>
    </source>
</evidence>
<dbReference type="GO" id="GO:0005743">
    <property type="term" value="C:mitochondrial inner membrane"/>
    <property type="evidence" value="ECO:0007669"/>
    <property type="project" value="TreeGrafter"/>
</dbReference>
<feature type="domain" description="ABC transporter" evidence="10">
    <location>
        <begin position="387"/>
        <end position="656"/>
    </location>
</feature>
<keyword evidence="5" id="KW-0067">ATP-binding</keyword>
<feature type="region of interest" description="Disordered" evidence="8">
    <location>
        <begin position="1"/>
        <end position="20"/>
    </location>
</feature>
<keyword evidence="3 9" id="KW-0812">Transmembrane</keyword>
<keyword evidence="6 9" id="KW-1133">Transmembrane helix</keyword>
<evidence type="ECO:0000256" key="8">
    <source>
        <dbReference type="SAM" id="MobiDB-lite"/>
    </source>
</evidence>
<proteinExistence type="predicted"/>
<dbReference type="EMBL" id="JADXDR010000078">
    <property type="protein sequence ID" value="KAI7840549.1"/>
    <property type="molecule type" value="Genomic_DNA"/>
</dbReference>
<evidence type="ECO:0000259" key="11">
    <source>
        <dbReference type="PROSITE" id="PS50929"/>
    </source>
</evidence>
<name>A0AAD5DQE0_9CHLO</name>
<sequence length="979" mass="105008">MDTSSTSSGGGSMEERGEHMGDMEVLRELSRYVLPKGGSSEWWGRVGAAMALLMGSKLLNVQVPFLFKYTIDALTADPTALTPATVAGVVALTPPALIVGYGVARAGASFCNEARNAVFAKASESGNNTSVTQGAIRNVANKVFAHLHGMDLAFHLSRQTGAVSRLIDRGTRGINFILSSMVFNVVPTAFEVALVAGILAYKCGPAFAGLTAGTIVAYTAFTFSITQWRTRFRREMNRAESQASSRAVDSLINYETVKYFGNEAHEQRRYDECLSKYERAAIETQQSLSALNWGQNAIFSAALSVAMLLGLQGVSVGQLTVGDLVMVNGLLFQLSMPLNFLGTVYRETKQSLVDMAAMFALLREQSKIVDAPDARPLPPCGPQGYDIELQDVHFGYRPDQPILTGVTFRVPAGSSCALVGTSGSGKSTILRLLFRFYDPESGNVRVGGQDVSGTELASLRGAMGQVPQDLVLFNDGNCYHILLWIRYVKDVSELSPSFRYSLQDLVLFNDTIYYNIQYGRLDATREEVEDAARQAAIHDQILQFPDGYDTLVGERGLKLSGGEKQRVALARAFLKSPRVLLCDEATSALDSRTEKEVLGALFSLARGRTCVLVAHRLSTAAQCDQIVVLEQVRTCWAESIEKLLVVPLEQVWVVCWADGIGQVVEAGSHSELLAAGGKYAELWSRQQAHVDEIYDSGSEELAHEEEGMPPGSAAGAADTAGTAGTAGAAGSSVVHGSVRRDGSGGLAERALDATGAAWRGPPQLGHARLFSAACSAAEEELRCFVARAITLAFLTATGGMVAMARETGEIDLGYLCTYMGDIAAALAPEGGVERVEHTKFLGEDRPGYRSTYEFDVPKAGAIAQAVITIAESSLPDEDAAAVELEELRFLTADGVLLAEYGLAHGLDNSRKSIRAIRLGDGTGFGRLQGRPLTEAPAHFAALRAAAERQPLRTAAGHWSDGVLLTAIHQEVMSKYPAQL</sequence>
<protein>
    <submittedName>
        <fullName evidence="12">Uncharacterized protein</fullName>
    </submittedName>
</protein>
<dbReference type="GO" id="GO:0140359">
    <property type="term" value="F:ABC-type transporter activity"/>
    <property type="evidence" value="ECO:0007669"/>
    <property type="project" value="InterPro"/>
</dbReference>
<dbReference type="PANTHER" id="PTHR24221:SF402">
    <property type="entry name" value="IRON-SULFUR CLUSTERS TRANSPORTER ABCB7, MITOCHONDRIAL"/>
    <property type="match status" value="1"/>
</dbReference>
<evidence type="ECO:0000256" key="4">
    <source>
        <dbReference type="ARBA" id="ARBA00022741"/>
    </source>
</evidence>
<feature type="transmembrane region" description="Helical" evidence="9">
    <location>
        <begin position="174"/>
        <end position="201"/>
    </location>
</feature>
<evidence type="ECO:0000256" key="2">
    <source>
        <dbReference type="ARBA" id="ARBA00022448"/>
    </source>
</evidence>
<evidence type="ECO:0000256" key="3">
    <source>
        <dbReference type="ARBA" id="ARBA00022692"/>
    </source>
</evidence>
<dbReference type="GO" id="GO:0005524">
    <property type="term" value="F:ATP binding"/>
    <property type="evidence" value="ECO:0007669"/>
    <property type="project" value="UniProtKB-KW"/>
</dbReference>
<dbReference type="GO" id="GO:0006879">
    <property type="term" value="P:intracellular iron ion homeostasis"/>
    <property type="evidence" value="ECO:0007669"/>
    <property type="project" value="TreeGrafter"/>
</dbReference>
<keyword evidence="4" id="KW-0547">Nucleotide-binding</keyword>
<keyword evidence="13" id="KW-1185">Reference proteome</keyword>
<accession>A0AAD5DQE0</accession>
<dbReference type="Pfam" id="PF00005">
    <property type="entry name" value="ABC_tran"/>
    <property type="match status" value="1"/>
</dbReference>
<feature type="compositionally biased region" description="Low complexity" evidence="8">
    <location>
        <begin position="711"/>
        <end position="736"/>
    </location>
</feature>
<dbReference type="GO" id="GO:0016887">
    <property type="term" value="F:ATP hydrolysis activity"/>
    <property type="evidence" value="ECO:0007669"/>
    <property type="project" value="InterPro"/>
</dbReference>
<dbReference type="InterPro" id="IPR011527">
    <property type="entry name" value="ABC1_TM_dom"/>
</dbReference>
<dbReference type="SMART" id="SM00382">
    <property type="entry name" value="AAA"/>
    <property type="match status" value="1"/>
</dbReference>
<reference evidence="12" key="1">
    <citation type="submission" date="2020-11" db="EMBL/GenBank/DDBJ databases">
        <title>Chlorella ohadii genome sequencing and assembly.</title>
        <authorList>
            <person name="Murik O."/>
            <person name="Treves H."/>
            <person name="Kedem I."/>
            <person name="Shotland Y."/>
            <person name="Kaplan A."/>
        </authorList>
    </citation>
    <scope>NUCLEOTIDE SEQUENCE</scope>
    <source>
        <strain evidence="12">1</strain>
    </source>
</reference>
<evidence type="ECO:0000259" key="10">
    <source>
        <dbReference type="PROSITE" id="PS50893"/>
    </source>
</evidence>
<dbReference type="SUPFAM" id="SSF90123">
    <property type="entry name" value="ABC transporter transmembrane region"/>
    <property type="match status" value="1"/>
</dbReference>
<dbReference type="PROSITE" id="PS00211">
    <property type="entry name" value="ABC_TRANSPORTER_1"/>
    <property type="match status" value="1"/>
</dbReference>
<dbReference type="PROSITE" id="PS50929">
    <property type="entry name" value="ABC_TM1F"/>
    <property type="match status" value="1"/>
</dbReference>
<feature type="transmembrane region" description="Helical" evidence="9">
    <location>
        <begin position="297"/>
        <end position="319"/>
    </location>
</feature>
<feature type="domain" description="ABC transmembrane type-1" evidence="11">
    <location>
        <begin position="48"/>
        <end position="350"/>
    </location>
</feature>
<gene>
    <name evidence="12" type="ORF">COHA_005704</name>
</gene>
<comment type="subcellular location">
    <subcellularLocation>
        <location evidence="1">Mitochondrion membrane</location>
        <topology evidence="1">Multi-pass membrane protein</topology>
    </subcellularLocation>
</comment>